<gene>
    <name evidence="2" type="primary">F</name>
</gene>
<evidence type="ECO:0000313" key="2">
    <source>
        <dbReference type="EMBL" id="AWJ95185.1"/>
    </source>
</evidence>
<keyword evidence="1" id="KW-0812">Transmembrane</keyword>
<feature type="transmembrane region" description="Helical" evidence="1">
    <location>
        <begin position="425"/>
        <end position="447"/>
    </location>
</feature>
<organism evidence="2">
    <name type="scientific">Isavirus salaris</name>
    <dbReference type="NCBI Taxonomy" id="55987"/>
    <lineage>
        <taxon>Viruses</taxon>
        <taxon>Riboviria</taxon>
        <taxon>Orthornavirae</taxon>
        <taxon>Negarnaviricota</taxon>
        <taxon>Polyploviricotina</taxon>
        <taxon>Insthoviricetes</taxon>
        <taxon>Articulavirales</taxon>
        <taxon>Orthomyxoviridae</taxon>
        <taxon>Isavirus</taxon>
    </lineage>
</organism>
<name>A0A343XB75_9ORTO</name>
<proteinExistence type="predicted"/>
<dbReference type="EMBL" id="MF313962">
    <property type="protein sequence ID" value="AWJ95185.1"/>
    <property type="molecule type" value="Viral_cRNA"/>
</dbReference>
<evidence type="ECO:0000256" key="1">
    <source>
        <dbReference type="SAM" id="Phobius"/>
    </source>
</evidence>
<keyword evidence="1" id="KW-0472">Membrane</keyword>
<sequence length="455" mass="49827">MAFLTILVLFLLKEVLCEPCTCDNPTCLGLTIPRTGYVRSAPGGVLLTETITESPALTEWTTSRSRLEDSAWQGGEVKSGKVSQTLFEAIQGTQMENCAVKAVFDTSFVNLTRHDVVLGRVKVSPFGGEHDISKCGRKGLKVFICGGTTGYVTRGCPPEECRGRKGRMMSLEPTADCGVEKGFTTERIKTGKVDLDSCCTQHGCTKGIRVEVPSPVLVSAKCNEISFRVVPFHSVPDRLGFARTSSFTLRAGLANQHGWSKYNFNKGKSANDIISDQRAFPGEEFIKCCGFTLGIGGAWFQAYLNGEVQGDGAASAEDVKEKLNGIIDQINKVNLLLEGEIEAVRRIAYMNQASSLQNQVEIGLIGEYLNISSWLETQTLTKTEEGLMKDGWCRSSNHCWCPPDTVGIPTIGYVDNIKEVTGTSWWMVMIHYIIVGLIVVVLVVLGLKLWGCIRR</sequence>
<protein>
    <submittedName>
        <fullName evidence="2">Fusion protein</fullName>
    </submittedName>
</protein>
<keyword evidence="1" id="KW-1133">Transmembrane helix</keyword>
<accession>A0A343XB75</accession>
<dbReference type="Pfam" id="PF13044">
    <property type="entry name" value="Fusion_F0"/>
    <property type="match status" value="1"/>
</dbReference>
<reference evidence="2" key="1">
    <citation type="submission" date="2017-06" db="EMBL/GenBank/DDBJ databases">
        <title>Evaluation of molecular features associated with the adaptive evolution of Infectious Salmon Anemia Virus (ISAV) in salmon productive centers in Chile.</title>
        <authorList>
            <person name="Cardenas C."/>
            <person name="Ojeda N."/>
            <person name="Labra A."/>
            <person name="Carmona M."/>
            <person name="Munoz C."/>
            <person name="Marshall S.H."/>
        </authorList>
    </citation>
    <scope>NUCLEOTIDE SEQUENCE</scope>
    <source>
        <strain evidence="2">GIM-HPR7b</strain>
    </source>
</reference>
<dbReference type="InterPro" id="IPR025167">
    <property type="entry name" value="Fusion_F0_Isavirus"/>
</dbReference>